<reference evidence="15 16" key="1">
    <citation type="submission" date="2024-07" db="EMBL/GenBank/DDBJ databases">
        <title>Section-level genome sequencing and comparative genomics of Aspergillus sections Usti and Cavernicolus.</title>
        <authorList>
            <consortium name="Lawrence Berkeley National Laboratory"/>
            <person name="Nybo J.L."/>
            <person name="Vesth T.C."/>
            <person name="Theobald S."/>
            <person name="Frisvad J.C."/>
            <person name="Larsen T.O."/>
            <person name="Kjaerboelling I."/>
            <person name="Rothschild-Mancinelli K."/>
            <person name="Lyhne E.K."/>
            <person name="Kogle M.E."/>
            <person name="Barry K."/>
            <person name="Clum A."/>
            <person name="Na H."/>
            <person name="Ledsgaard L."/>
            <person name="Lin J."/>
            <person name="Lipzen A."/>
            <person name="Kuo A."/>
            <person name="Riley R."/>
            <person name="Mondo S."/>
            <person name="LaButti K."/>
            <person name="Haridas S."/>
            <person name="Pangalinan J."/>
            <person name="Salamov A.A."/>
            <person name="Simmons B.A."/>
            <person name="Magnuson J.K."/>
            <person name="Chen J."/>
            <person name="Drula E."/>
            <person name="Henrissat B."/>
            <person name="Wiebenga A."/>
            <person name="Lubbers R.J."/>
            <person name="Gomes A.C."/>
            <person name="Makela M.R."/>
            <person name="Stajich J."/>
            <person name="Grigoriev I.V."/>
            <person name="Mortensen U.H."/>
            <person name="De vries R.P."/>
            <person name="Baker S.E."/>
            <person name="Andersen M.R."/>
        </authorList>
    </citation>
    <scope>NUCLEOTIDE SEQUENCE [LARGE SCALE GENOMIC DNA]</scope>
    <source>
        <strain evidence="15 16">CBS 600.67</strain>
    </source>
</reference>
<feature type="transmembrane region" description="Helical" evidence="13">
    <location>
        <begin position="9"/>
        <end position="28"/>
    </location>
</feature>
<keyword evidence="8 13" id="KW-0812">Transmembrane</keyword>
<dbReference type="PANTHER" id="PTHR12886">
    <property type="entry name" value="PIG-M MANNOSYLTRANSFERASE"/>
    <property type="match status" value="1"/>
</dbReference>
<organism evidence="15 16">
    <name type="scientific">Aspergillus cavernicola</name>
    <dbReference type="NCBI Taxonomy" id="176166"/>
    <lineage>
        <taxon>Eukaryota</taxon>
        <taxon>Fungi</taxon>
        <taxon>Dikarya</taxon>
        <taxon>Ascomycota</taxon>
        <taxon>Pezizomycotina</taxon>
        <taxon>Eurotiomycetes</taxon>
        <taxon>Eurotiomycetidae</taxon>
        <taxon>Eurotiales</taxon>
        <taxon>Aspergillaceae</taxon>
        <taxon>Aspergillus</taxon>
        <taxon>Aspergillus subgen. Nidulantes</taxon>
    </lineage>
</organism>
<sequence>MASLFRTPSLIYGAAIAFRVILLFYGAWQDAHSPVKYTDIDYMVFTDASRYVSRGDSPYARDTYRYTPLLAWMLLPTTWSLPGFFSFGKALFAASDVVAGWLLSKSLILTHGMSPERALKYASFWLLNPMVANISTRGSSEGLLGVLVIALLWAVLTRRIYLAGILLGFGVHFKIYPFIYGVSIIWWLDGSASASASDTKKPASETREPQPKSKLNPQSNLTPVGVASQIFNFVTPCRIRLTLVSLLTFVTLNAVMYLRYGMPFLQHTYLHHLTRIDHRHNFSPYSTLLYLSAAGSGSGSSINASPGQGPSGGFESLAFIPQLLLSVILIPLILGKRDLPGTMLAQTFAFVTFNKVCTSQYFLWYLIFLPFYLPTSSLLQNPRLGISVAAAWVVGQALWLQQGFNLEFLGISSFAPGLFLASLGFFAVNCWVLGIIVGDIGGSLVL</sequence>
<evidence type="ECO:0000256" key="10">
    <source>
        <dbReference type="ARBA" id="ARBA00022989"/>
    </source>
</evidence>
<evidence type="ECO:0000256" key="13">
    <source>
        <dbReference type="RuleBase" id="RU365064"/>
    </source>
</evidence>
<dbReference type="PANTHER" id="PTHR12886:SF0">
    <property type="entry name" value="GPI MANNOSYLTRANSFERASE 1"/>
    <property type="match status" value="1"/>
</dbReference>
<keyword evidence="7 13" id="KW-0808">Transferase</keyword>
<dbReference type="Pfam" id="PF05007">
    <property type="entry name" value="Mannosyl_trans"/>
    <property type="match status" value="1"/>
</dbReference>
<keyword evidence="16" id="KW-1185">Reference proteome</keyword>
<comment type="caution">
    <text evidence="15">The sequence shown here is derived from an EMBL/GenBank/DDBJ whole genome shotgun (WGS) entry which is preliminary data.</text>
</comment>
<accession>A0ABR4I924</accession>
<evidence type="ECO:0000256" key="9">
    <source>
        <dbReference type="ARBA" id="ARBA00022824"/>
    </source>
</evidence>
<evidence type="ECO:0000256" key="5">
    <source>
        <dbReference type="ARBA" id="ARBA00022502"/>
    </source>
</evidence>
<evidence type="ECO:0000256" key="11">
    <source>
        <dbReference type="ARBA" id="ARBA00023136"/>
    </source>
</evidence>
<evidence type="ECO:0000256" key="2">
    <source>
        <dbReference type="ARBA" id="ARBA00004687"/>
    </source>
</evidence>
<keyword evidence="10 13" id="KW-1133">Transmembrane helix</keyword>
<feature type="transmembrane region" description="Helical" evidence="13">
    <location>
        <begin position="347"/>
        <end position="372"/>
    </location>
</feature>
<feature type="transmembrane region" description="Helical" evidence="13">
    <location>
        <begin position="160"/>
        <end position="188"/>
    </location>
</feature>
<keyword evidence="9 13" id="KW-0256">Endoplasmic reticulum</keyword>
<dbReference type="EMBL" id="JBFXLS010000052">
    <property type="protein sequence ID" value="KAL2823467.1"/>
    <property type="molecule type" value="Genomic_DNA"/>
</dbReference>
<dbReference type="InterPro" id="IPR007704">
    <property type="entry name" value="PIG-M"/>
</dbReference>
<name>A0ABR4I924_9EURO</name>
<comment type="pathway">
    <text evidence="2 13">Glycolipid biosynthesis; glycosylphosphatidylinositol-anchor biosynthesis.</text>
</comment>
<feature type="transmembrane region" description="Helical" evidence="13">
    <location>
        <begin position="413"/>
        <end position="437"/>
    </location>
</feature>
<dbReference type="EC" id="2.4.1.-" evidence="13"/>
<evidence type="ECO:0000256" key="8">
    <source>
        <dbReference type="ARBA" id="ARBA00022692"/>
    </source>
</evidence>
<gene>
    <name evidence="15" type="ORF">BDW59DRAFT_148652</name>
</gene>
<comment type="subcellular location">
    <subcellularLocation>
        <location evidence="1 13">Endoplasmic reticulum membrane</location>
        <topology evidence="1 13">Multi-pass membrane protein</topology>
    </subcellularLocation>
</comment>
<feature type="transmembrane region" description="Helical" evidence="13">
    <location>
        <begin position="384"/>
        <end position="401"/>
    </location>
</feature>
<protein>
    <recommendedName>
        <fullName evidence="4 13">GPI mannosyltransferase 1</fullName>
        <ecNumber evidence="13">2.4.1.-</ecNumber>
    </recommendedName>
    <alternativeName>
        <fullName evidence="13">GPI mannosyltransferase I</fullName>
    </alternativeName>
</protein>
<evidence type="ECO:0000313" key="16">
    <source>
        <dbReference type="Proteomes" id="UP001610335"/>
    </source>
</evidence>
<evidence type="ECO:0000256" key="4">
    <source>
        <dbReference type="ARBA" id="ARBA00013797"/>
    </source>
</evidence>
<feature type="transmembrane region" description="Helical" evidence="13">
    <location>
        <begin position="316"/>
        <end position="335"/>
    </location>
</feature>
<evidence type="ECO:0000256" key="1">
    <source>
        <dbReference type="ARBA" id="ARBA00004477"/>
    </source>
</evidence>
<evidence type="ECO:0000256" key="12">
    <source>
        <dbReference type="ARBA" id="ARBA00025399"/>
    </source>
</evidence>
<keyword evidence="11 13" id="KW-0472">Membrane</keyword>
<feature type="transmembrane region" description="Helical" evidence="13">
    <location>
        <begin position="124"/>
        <end position="154"/>
    </location>
</feature>
<evidence type="ECO:0000256" key="6">
    <source>
        <dbReference type="ARBA" id="ARBA00022676"/>
    </source>
</evidence>
<keyword evidence="6 13" id="KW-0328">Glycosyltransferase</keyword>
<comment type="function">
    <text evidence="12 13">Mannosyltransferase involved in glycosylphosphatidylinositol-anchor biosynthesis. Transfers the first alpha-1,4-mannose to GlcN-acyl-PI during GPI precursor assembly. Required for cell wall integrity.</text>
</comment>
<evidence type="ECO:0000256" key="3">
    <source>
        <dbReference type="ARBA" id="ARBA00011071"/>
    </source>
</evidence>
<feature type="region of interest" description="Disordered" evidence="14">
    <location>
        <begin position="196"/>
        <end position="220"/>
    </location>
</feature>
<evidence type="ECO:0000256" key="7">
    <source>
        <dbReference type="ARBA" id="ARBA00022679"/>
    </source>
</evidence>
<comment type="similarity">
    <text evidence="3 13">Belongs to the PIGM family.</text>
</comment>
<keyword evidence="5 13" id="KW-0337">GPI-anchor biosynthesis</keyword>
<evidence type="ECO:0000313" key="15">
    <source>
        <dbReference type="EMBL" id="KAL2823467.1"/>
    </source>
</evidence>
<feature type="transmembrane region" description="Helical" evidence="13">
    <location>
        <begin position="241"/>
        <end position="260"/>
    </location>
</feature>
<evidence type="ECO:0000256" key="14">
    <source>
        <dbReference type="SAM" id="MobiDB-lite"/>
    </source>
</evidence>
<feature type="compositionally biased region" description="Basic and acidic residues" evidence="14">
    <location>
        <begin position="198"/>
        <end position="211"/>
    </location>
</feature>
<proteinExistence type="inferred from homology"/>
<dbReference type="Proteomes" id="UP001610335">
    <property type="component" value="Unassembled WGS sequence"/>
</dbReference>